<protein>
    <submittedName>
        <fullName evidence="4">Aldo/keto reductase</fullName>
    </submittedName>
</protein>
<reference evidence="4 5" key="1">
    <citation type="journal article" date="2015" name="Genome Biol. Evol.">
        <title>Phylogenomic analyses indicate that early fungi evolved digesting cell walls of algal ancestors of land plants.</title>
        <authorList>
            <person name="Chang Y."/>
            <person name="Wang S."/>
            <person name="Sekimoto S."/>
            <person name="Aerts A.L."/>
            <person name="Choi C."/>
            <person name="Clum A."/>
            <person name="LaButti K.M."/>
            <person name="Lindquist E.A."/>
            <person name="Yee Ngan C."/>
            <person name="Ohm R.A."/>
            <person name="Salamov A.A."/>
            <person name="Grigoriev I.V."/>
            <person name="Spatafora J.W."/>
            <person name="Berbee M.L."/>
        </authorList>
    </citation>
    <scope>NUCLEOTIDE SEQUENCE [LARGE SCALE GENOMIC DNA]</scope>
    <source>
        <strain evidence="4 5">JEL478</strain>
    </source>
</reference>
<dbReference type="Proteomes" id="UP000070544">
    <property type="component" value="Unassembled WGS sequence"/>
</dbReference>
<evidence type="ECO:0000256" key="2">
    <source>
        <dbReference type="ARBA" id="ARBA00038157"/>
    </source>
</evidence>
<organism evidence="4 5">
    <name type="scientific">Gonapodya prolifera (strain JEL478)</name>
    <name type="common">Monoblepharis prolifera</name>
    <dbReference type="NCBI Taxonomy" id="1344416"/>
    <lineage>
        <taxon>Eukaryota</taxon>
        <taxon>Fungi</taxon>
        <taxon>Fungi incertae sedis</taxon>
        <taxon>Chytridiomycota</taxon>
        <taxon>Chytridiomycota incertae sedis</taxon>
        <taxon>Monoblepharidomycetes</taxon>
        <taxon>Monoblepharidales</taxon>
        <taxon>Gonapodyaceae</taxon>
        <taxon>Gonapodya</taxon>
    </lineage>
</organism>
<name>A0A139A611_GONPJ</name>
<dbReference type="SUPFAM" id="SSF51430">
    <property type="entry name" value="NAD(P)-linked oxidoreductase"/>
    <property type="match status" value="1"/>
</dbReference>
<dbReference type="AlphaFoldDB" id="A0A139A611"/>
<gene>
    <name evidence="4" type="ORF">M427DRAFT_59782</name>
</gene>
<dbReference type="OrthoDB" id="48988at2759"/>
<keyword evidence="1" id="KW-0521">NADP</keyword>
<dbReference type="OMA" id="EYRWGDA"/>
<evidence type="ECO:0000313" key="4">
    <source>
        <dbReference type="EMBL" id="KXS12099.1"/>
    </source>
</evidence>
<comment type="similarity">
    <text evidence="2">Belongs to the aldo/keto reductase family. Aldo/keto reductase 2 subfamily.</text>
</comment>
<accession>A0A139A611</accession>
<dbReference type="EMBL" id="KQ965791">
    <property type="protein sequence ID" value="KXS12099.1"/>
    <property type="molecule type" value="Genomic_DNA"/>
</dbReference>
<keyword evidence="5" id="KW-1185">Reference proteome</keyword>
<sequence length="391" mass="43592">MAAQTQEASTAPAIDDPATTLDQLISQARPTKSKLGRYRKLSDKASVFVSPITLGTMTFGQAWDAAFGTCPKDEAEKIFNYYVDMGGNIIDTAIHYQNGESETWLGVFMAKRGCRDSLVVATKFSGLVKDGFHDVNNEGNARKNMILSIERSLKRLQTTYIDIYYIHYWTYLASPEEVMSTFHSLVMQGKVLYPAISDAPAWVVAKANMLAEQKGWTPFVLYQGQYNPGTRDLEREVLPMCLDFGMTVTPWGVMGGGKYTGKYKRGDTDKEKGSRSVVKMTEKDFEITAVLERIALKHQCSSSQVCIAWVLAQRRINTVILGQRTLKQLQDNIAALDVDLDKEDLAAIGDVTAFDVGFPHNFLGGTRWEEIRTSKMASKVWDELAPTVTSK</sequence>
<dbReference type="InterPro" id="IPR050523">
    <property type="entry name" value="AKR_Detox_Biosynth"/>
</dbReference>
<dbReference type="Gene3D" id="3.20.20.100">
    <property type="entry name" value="NADP-dependent oxidoreductase domain"/>
    <property type="match status" value="1"/>
</dbReference>
<dbReference type="CDD" id="cd19080">
    <property type="entry name" value="AKR_AKR9A_9B"/>
    <property type="match status" value="1"/>
</dbReference>
<evidence type="ECO:0000259" key="3">
    <source>
        <dbReference type="Pfam" id="PF00248"/>
    </source>
</evidence>
<evidence type="ECO:0000313" key="5">
    <source>
        <dbReference type="Proteomes" id="UP000070544"/>
    </source>
</evidence>
<feature type="domain" description="NADP-dependent oxidoreductase" evidence="3">
    <location>
        <begin position="51"/>
        <end position="349"/>
    </location>
</feature>
<dbReference type="Pfam" id="PF00248">
    <property type="entry name" value="Aldo_ket_red"/>
    <property type="match status" value="1"/>
</dbReference>
<dbReference type="STRING" id="1344416.A0A139A611"/>
<dbReference type="InterPro" id="IPR036812">
    <property type="entry name" value="NAD(P)_OxRdtase_dom_sf"/>
</dbReference>
<dbReference type="InterPro" id="IPR023210">
    <property type="entry name" value="NADP_OxRdtase_dom"/>
</dbReference>
<dbReference type="PANTHER" id="PTHR43364">
    <property type="entry name" value="NADH-SPECIFIC METHYLGLYOXAL REDUCTASE-RELATED"/>
    <property type="match status" value="1"/>
</dbReference>
<proteinExistence type="inferred from homology"/>
<evidence type="ECO:0000256" key="1">
    <source>
        <dbReference type="ARBA" id="ARBA00022857"/>
    </source>
</evidence>
<dbReference type="PANTHER" id="PTHR43364:SF7">
    <property type="entry name" value="NADP-DEPENDENT OXIDOREDUCTASE DOMAIN-CONTAINING PROTEIN-RELATED"/>
    <property type="match status" value="1"/>
</dbReference>